<dbReference type="OrthoDB" id="9781639at2"/>
<dbReference type="InterPro" id="IPR028082">
    <property type="entry name" value="Peripla_BP_I"/>
</dbReference>
<keyword evidence="4" id="KW-0238">DNA-binding</keyword>
<organism evidence="4 5">
    <name type="scientific">Paramesorhizobium deserti</name>
    <dbReference type="NCBI Taxonomy" id="1494590"/>
    <lineage>
        <taxon>Bacteria</taxon>
        <taxon>Pseudomonadati</taxon>
        <taxon>Pseudomonadota</taxon>
        <taxon>Alphaproteobacteria</taxon>
        <taxon>Hyphomicrobiales</taxon>
        <taxon>Phyllobacteriaceae</taxon>
        <taxon>Paramesorhizobium</taxon>
    </lineage>
</organism>
<accession>A0A135HW37</accession>
<keyword evidence="5" id="KW-1185">Reference proteome</keyword>
<name>A0A135HW37_9HYPH</name>
<dbReference type="InterPro" id="IPR003760">
    <property type="entry name" value="PnrA-like"/>
</dbReference>
<evidence type="ECO:0000256" key="2">
    <source>
        <dbReference type="SAM" id="SignalP"/>
    </source>
</evidence>
<gene>
    <name evidence="4" type="ORF">ATN84_08445</name>
</gene>
<dbReference type="AlphaFoldDB" id="A0A135HW37"/>
<evidence type="ECO:0000313" key="5">
    <source>
        <dbReference type="Proteomes" id="UP000070107"/>
    </source>
</evidence>
<sequence length="356" mass="39019">MKKMLLALAAVASFALSGAAHAQEEKLKVGFIYIGPPGDFGWTYQHDQGRKALEAALGDKVETTYLENVPEGSDAERSIERLARAGNKLIFTTSFGYMDATIKVAKKFPDVKFEHATGYKTAENVSVYNSRFYEGRYIQGQIAAKMSKAGVAGYIGSVPIPEVVQGINSFMLGAQSVNPDFKVKIIWVNSWFDPGKEADTAKALIDQGVDIITQHTDSTAAMQVAAERGIKAFGQASDMIKFGPETQLTSIVDEWGPYYIERAKAVLDGTWKSQNIFHGMHEGLVVMAPYTNMPDDVKKMAEETQAKITSGEFKPFTGPIKKQDGSEWLKEGETADDKAILGMNFYIAGIDDKLPK</sequence>
<dbReference type="STRING" id="1494590.ATN84_08445"/>
<feature type="signal peptide" evidence="2">
    <location>
        <begin position="1"/>
        <end position="22"/>
    </location>
</feature>
<feature type="chain" id="PRO_5007465387" evidence="2">
    <location>
        <begin position="23"/>
        <end position="356"/>
    </location>
</feature>
<dbReference type="GO" id="GO:0005886">
    <property type="term" value="C:plasma membrane"/>
    <property type="evidence" value="ECO:0007669"/>
    <property type="project" value="InterPro"/>
</dbReference>
<dbReference type="InterPro" id="IPR052910">
    <property type="entry name" value="ABC-Purine-Binding"/>
</dbReference>
<evidence type="ECO:0000259" key="3">
    <source>
        <dbReference type="Pfam" id="PF02608"/>
    </source>
</evidence>
<comment type="caution">
    <text evidence="4">The sequence shown here is derived from an EMBL/GenBank/DDBJ whole genome shotgun (WGS) entry which is preliminary data.</text>
</comment>
<dbReference type="SUPFAM" id="SSF53822">
    <property type="entry name" value="Periplasmic binding protein-like I"/>
    <property type="match status" value="1"/>
</dbReference>
<dbReference type="RefSeq" id="WP_068881592.1">
    <property type="nucleotide sequence ID" value="NZ_LNTU01000012.1"/>
</dbReference>
<keyword evidence="1 2" id="KW-0732">Signal</keyword>
<evidence type="ECO:0000313" key="4">
    <source>
        <dbReference type="EMBL" id="KXF77406.1"/>
    </source>
</evidence>
<dbReference type="PANTHER" id="PTHR43208">
    <property type="entry name" value="ABC TRANSPORTER SUBSTRATE-BINDING PROTEIN"/>
    <property type="match status" value="1"/>
</dbReference>
<dbReference type="Pfam" id="PF02608">
    <property type="entry name" value="Bmp"/>
    <property type="match status" value="1"/>
</dbReference>
<evidence type="ECO:0000256" key="1">
    <source>
        <dbReference type="ARBA" id="ARBA00022729"/>
    </source>
</evidence>
<feature type="domain" description="ABC transporter substrate-binding protein PnrA-like" evidence="3">
    <location>
        <begin position="27"/>
        <end position="308"/>
    </location>
</feature>
<dbReference type="GO" id="GO:0003677">
    <property type="term" value="F:DNA binding"/>
    <property type="evidence" value="ECO:0007669"/>
    <property type="project" value="UniProtKB-KW"/>
</dbReference>
<dbReference type="PANTHER" id="PTHR43208:SF1">
    <property type="entry name" value="ABC TRANSPORTER SUBSTRATE-BINDING PROTEIN"/>
    <property type="match status" value="1"/>
</dbReference>
<protein>
    <submittedName>
        <fullName evidence="4">DNA-binding protein</fullName>
    </submittedName>
</protein>
<reference evidence="4 5" key="1">
    <citation type="submission" date="2015-11" db="EMBL/GenBank/DDBJ databases">
        <title>Draft genome sequence of Paramesorhizobium deserti A-3-E, a strain highly resistant to diverse beta-lactam antibiotics.</title>
        <authorList>
            <person name="Lv R."/>
            <person name="Yang X."/>
            <person name="Fang N."/>
            <person name="Guo J."/>
            <person name="Luo X."/>
            <person name="Peng F."/>
            <person name="Yang R."/>
            <person name="Cui Y."/>
            <person name="Fang C."/>
            <person name="Song Y."/>
        </authorList>
    </citation>
    <scope>NUCLEOTIDE SEQUENCE [LARGE SCALE GENOMIC DNA]</scope>
    <source>
        <strain evidence="4 5">A-3-E</strain>
    </source>
</reference>
<dbReference type="Proteomes" id="UP000070107">
    <property type="component" value="Unassembled WGS sequence"/>
</dbReference>
<dbReference type="EMBL" id="LNTU01000012">
    <property type="protein sequence ID" value="KXF77406.1"/>
    <property type="molecule type" value="Genomic_DNA"/>
</dbReference>
<dbReference type="CDD" id="cd19963">
    <property type="entry name" value="PBP1_BMP-like"/>
    <property type="match status" value="1"/>
</dbReference>
<dbReference type="Gene3D" id="3.40.50.2300">
    <property type="match status" value="2"/>
</dbReference>
<proteinExistence type="predicted"/>